<feature type="region of interest" description="Disordered" evidence="1">
    <location>
        <begin position="126"/>
        <end position="148"/>
    </location>
</feature>
<dbReference type="InParanoid" id="A0A1S3IB89"/>
<sequence length="148" mass="16536">MNTSLNNGGVYQQSNNMHFSQANMHGLHGSQEFQQNRYYNNPHNQEVQNMVQSQYTGQQNNMIPDIILTGADESLSRQDFARDIGTAIGGMPADTFDSSDFFPSDEALKVGLDPLDFDGLQMLSDPNMVAADPDTENQFRLDKLDNRA</sequence>
<evidence type="ECO:0000256" key="1">
    <source>
        <dbReference type="SAM" id="MobiDB-lite"/>
    </source>
</evidence>
<dbReference type="KEGG" id="lak:106162702"/>
<dbReference type="InterPro" id="IPR024785">
    <property type="entry name" value="TORC_C"/>
</dbReference>
<dbReference type="GO" id="GO:0005737">
    <property type="term" value="C:cytoplasm"/>
    <property type="evidence" value="ECO:0007669"/>
    <property type="project" value="InterPro"/>
</dbReference>
<dbReference type="STRING" id="7574.A0A1S3IB89"/>
<reference evidence="4" key="1">
    <citation type="submission" date="2025-08" db="UniProtKB">
        <authorList>
            <consortium name="RefSeq"/>
        </authorList>
    </citation>
    <scope>IDENTIFICATION</scope>
    <source>
        <tissue evidence="4">Gonads</tissue>
    </source>
</reference>
<dbReference type="InterPro" id="IPR024786">
    <property type="entry name" value="TORC"/>
</dbReference>
<keyword evidence="3" id="KW-1185">Reference proteome</keyword>
<evidence type="ECO:0000313" key="4">
    <source>
        <dbReference type="RefSeq" id="XP_013395527.1"/>
    </source>
</evidence>
<proteinExistence type="predicted"/>
<dbReference type="OrthoDB" id="8947034at2759"/>
<dbReference type="AlphaFoldDB" id="A0A1S3IB89"/>
<dbReference type="Proteomes" id="UP000085678">
    <property type="component" value="Unplaced"/>
</dbReference>
<feature type="compositionally biased region" description="Basic and acidic residues" evidence="1">
    <location>
        <begin position="137"/>
        <end position="148"/>
    </location>
</feature>
<name>A0A1S3IB89_LINAN</name>
<evidence type="ECO:0000313" key="3">
    <source>
        <dbReference type="Proteomes" id="UP000085678"/>
    </source>
</evidence>
<protein>
    <submittedName>
        <fullName evidence="4">CREB-regulated transcription coactivator 3-like</fullName>
    </submittedName>
</protein>
<dbReference type="GeneID" id="106162702"/>
<dbReference type="PANTHER" id="PTHR13589:SF15">
    <property type="entry name" value="CREB-REGULATED TRANSCRIPTION COACTIVATOR, ISOFORM B"/>
    <property type="match status" value="1"/>
</dbReference>
<dbReference type="Pfam" id="PF12886">
    <property type="entry name" value="TORC_C"/>
    <property type="match status" value="1"/>
</dbReference>
<dbReference type="PANTHER" id="PTHR13589">
    <property type="entry name" value="CREB-REGULATED TRANSCRIPTION COACTIVATOR"/>
    <property type="match status" value="1"/>
</dbReference>
<dbReference type="GO" id="GO:0005634">
    <property type="term" value="C:nucleus"/>
    <property type="evidence" value="ECO:0007669"/>
    <property type="project" value="InterPro"/>
</dbReference>
<dbReference type="RefSeq" id="XP_013395527.1">
    <property type="nucleotide sequence ID" value="XM_013540073.1"/>
</dbReference>
<organism evidence="3 4">
    <name type="scientific">Lingula anatina</name>
    <name type="common">Brachiopod</name>
    <name type="synonym">Lingula unguis</name>
    <dbReference type="NCBI Taxonomy" id="7574"/>
    <lineage>
        <taxon>Eukaryota</taxon>
        <taxon>Metazoa</taxon>
        <taxon>Spiralia</taxon>
        <taxon>Lophotrochozoa</taxon>
        <taxon>Brachiopoda</taxon>
        <taxon>Linguliformea</taxon>
        <taxon>Lingulata</taxon>
        <taxon>Lingulida</taxon>
        <taxon>Linguloidea</taxon>
        <taxon>Lingulidae</taxon>
        <taxon>Lingula</taxon>
    </lineage>
</organism>
<gene>
    <name evidence="4" type="primary">LOC106162702</name>
</gene>
<dbReference type="GO" id="GO:0045944">
    <property type="term" value="P:positive regulation of transcription by RNA polymerase II"/>
    <property type="evidence" value="ECO:0007669"/>
    <property type="project" value="TreeGrafter"/>
</dbReference>
<feature type="domain" description="Transducer of regulated CREB activity C-terminal" evidence="2">
    <location>
        <begin position="64"/>
        <end position="144"/>
    </location>
</feature>
<dbReference type="GO" id="GO:0008140">
    <property type="term" value="F:cAMP response element binding protein binding"/>
    <property type="evidence" value="ECO:0007669"/>
    <property type="project" value="TreeGrafter"/>
</dbReference>
<accession>A0A1S3IB89</accession>
<evidence type="ECO:0000259" key="2">
    <source>
        <dbReference type="Pfam" id="PF12886"/>
    </source>
</evidence>